<evidence type="ECO:0000313" key="2">
    <source>
        <dbReference type="EMBL" id="KAL3740848.1"/>
    </source>
</evidence>
<dbReference type="EMBL" id="JBJKBG010000005">
    <property type="protein sequence ID" value="KAL3740848.1"/>
    <property type="molecule type" value="Genomic_DNA"/>
</dbReference>
<feature type="chain" id="PRO_5044823608" evidence="1">
    <location>
        <begin position="23"/>
        <end position="83"/>
    </location>
</feature>
<dbReference type="AlphaFoldDB" id="A0ABD3KMQ6"/>
<keyword evidence="3" id="KW-1185">Reference proteome</keyword>
<protein>
    <submittedName>
        <fullName evidence="2">Uncharacterized protein</fullName>
    </submittedName>
</protein>
<proteinExistence type="predicted"/>
<reference evidence="2 3" key="1">
    <citation type="submission" date="2024-11" db="EMBL/GenBank/DDBJ databases">
        <title>Chromosome-level genome assembly of Eucalyptus globulus Labill. provides insights into its genome evolution.</title>
        <authorList>
            <person name="Li X."/>
        </authorList>
    </citation>
    <scope>NUCLEOTIDE SEQUENCE [LARGE SCALE GENOMIC DNA]</scope>
    <source>
        <strain evidence="2">CL2024</strain>
        <tissue evidence="2">Fresh tender leaves</tissue>
    </source>
</reference>
<sequence>MGYNRSLLAAAMLVLVVSAALGGEATRVLTSTYETLSDVLIGFDCRRNMGRNLESQVTLDCPDPYPWACGPVGPKVSGANDEG</sequence>
<keyword evidence="1" id="KW-0732">Signal</keyword>
<feature type="signal peptide" evidence="1">
    <location>
        <begin position="1"/>
        <end position="22"/>
    </location>
</feature>
<gene>
    <name evidence="2" type="ORF">ACJRO7_022037</name>
</gene>
<name>A0ABD3KMQ6_EUCGL</name>
<comment type="caution">
    <text evidence="2">The sequence shown here is derived from an EMBL/GenBank/DDBJ whole genome shotgun (WGS) entry which is preliminary data.</text>
</comment>
<evidence type="ECO:0000256" key="1">
    <source>
        <dbReference type="SAM" id="SignalP"/>
    </source>
</evidence>
<evidence type="ECO:0000313" key="3">
    <source>
        <dbReference type="Proteomes" id="UP001634007"/>
    </source>
</evidence>
<organism evidence="2 3">
    <name type="scientific">Eucalyptus globulus</name>
    <name type="common">Tasmanian blue gum</name>
    <dbReference type="NCBI Taxonomy" id="34317"/>
    <lineage>
        <taxon>Eukaryota</taxon>
        <taxon>Viridiplantae</taxon>
        <taxon>Streptophyta</taxon>
        <taxon>Embryophyta</taxon>
        <taxon>Tracheophyta</taxon>
        <taxon>Spermatophyta</taxon>
        <taxon>Magnoliopsida</taxon>
        <taxon>eudicotyledons</taxon>
        <taxon>Gunneridae</taxon>
        <taxon>Pentapetalae</taxon>
        <taxon>rosids</taxon>
        <taxon>malvids</taxon>
        <taxon>Myrtales</taxon>
        <taxon>Myrtaceae</taxon>
        <taxon>Myrtoideae</taxon>
        <taxon>Eucalypteae</taxon>
        <taxon>Eucalyptus</taxon>
    </lineage>
</organism>
<dbReference type="Proteomes" id="UP001634007">
    <property type="component" value="Unassembled WGS sequence"/>
</dbReference>
<accession>A0ABD3KMQ6</accession>